<proteinExistence type="predicted"/>
<protein>
    <submittedName>
        <fullName evidence="2">_PNPOx domain-containing protein</fullName>
    </submittedName>
</protein>
<accession>A0ABM9PJS4</accession>
<dbReference type="PANTHER" id="PTHR40660">
    <property type="entry name" value="5'-PHOSPHATE OXIDASE PUTATIVE DOMAIN-CONTAINING PROTEIN-RELATED"/>
    <property type="match status" value="1"/>
</dbReference>
<dbReference type="InterPro" id="IPR011576">
    <property type="entry name" value="Pyridox_Oxase_N"/>
</dbReference>
<keyword evidence="3" id="KW-1185">Reference proteome</keyword>
<gene>
    <name evidence="2" type="ORF">T190115A13A_190077</name>
</gene>
<dbReference type="RefSeq" id="WP_348737649.1">
    <property type="nucleotide sequence ID" value="NZ_CAXJRC010000010.1"/>
</dbReference>
<dbReference type="SUPFAM" id="SSF50475">
    <property type="entry name" value="FMN-binding split barrel"/>
    <property type="match status" value="1"/>
</dbReference>
<comment type="caution">
    <text evidence="2">The sequence shown here is derived from an EMBL/GenBank/DDBJ whole genome shotgun (WGS) entry which is preliminary data.</text>
</comment>
<evidence type="ECO:0000313" key="2">
    <source>
        <dbReference type="EMBL" id="CAL2105833.1"/>
    </source>
</evidence>
<reference evidence="2 3" key="1">
    <citation type="submission" date="2024-05" db="EMBL/GenBank/DDBJ databases">
        <authorList>
            <person name="Duchaud E."/>
        </authorList>
    </citation>
    <scope>NUCLEOTIDE SEQUENCE [LARGE SCALE GENOMIC DNA]</scope>
    <source>
        <strain evidence="2">Ena-SAMPLE-TAB-13-05-2024-13:56:06:370-140305</strain>
    </source>
</reference>
<organism evidence="2 3">
    <name type="scientific">Tenacibaculum vairaonense</name>
    <dbReference type="NCBI Taxonomy" id="3137860"/>
    <lineage>
        <taxon>Bacteria</taxon>
        <taxon>Pseudomonadati</taxon>
        <taxon>Bacteroidota</taxon>
        <taxon>Flavobacteriia</taxon>
        <taxon>Flavobacteriales</taxon>
        <taxon>Flavobacteriaceae</taxon>
        <taxon>Tenacibaculum</taxon>
    </lineage>
</organism>
<dbReference type="Proteomes" id="UP001497602">
    <property type="component" value="Unassembled WGS sequence"/>
</dbReference>
<dbReference type="PANTHER" id="PTHR40660:SF1">
    <property type="entry name" value="5'-PHOSPHATE OXIDASE PUTATIVE DOMAIN-CONTAINING PROTEIN-RELATED"/>
    <property type="match status" value="1"/>
</dbReference>
<sequence length="152" mass="17069">MQLTTEIKKAIDQSVLCWLATVSKEGIPNVSPKEVFNYFEDNSIIVANIASPQTIKNIKYNTSICISFIDILVQKGFQINGKATLVDSSNSDFEVMEKVLLKITEGKFPFKSITHITIEKVKPIIAPKYILYPDTTEEEQISSALNTYGFNQ</sequence>
<dbReference type="Gene3D" id="2.30.110.10">
    <property type="entry name" value="Electron Transport, Fmn-binding Protein, Chain A"/>
    <property type="match status" value="1"/>
</dbReference>
<dbReference type="EMBL" id="CAXJRC010000010">
    <property type="protein sequence ID" value="CAL2105833.1"/>
    <property type="molecule type" value="Genomic_DNA"/>
</dbReference>
<dbReference type="InterPro" id="IPR012349">
    <property type="entry name" value="Split_barrel_FMN-bd"/>
</dbReference>
<evidence type="ECO:0000313" key="3">
    <source>
        <dbReference type="Proteomes" id="UP001497602"/>
    </source>
</evidence>
<name>A0ABM9PJS4_9FLAO</name>
<feature type="domain" description="Pyridoxamine 5'-phosphate oxidase N-terminal" evidence="1">
    <location>
        <begin position="3"/>
        <end position="121"/>
    </location>
</feature>
<evidence type="ECO:0000259" key="1">
    <source>
        <dbReference type="Pfam" id="PF01243"/>
    </source>
</evidence>
<dbReference type="Pfam" id="PF01243">
    <property type="entry name" value="PNPOx_N"/>
    <property type="match status" value="1"/>
</dbReference>